<comment type="caution">
    <text evidence="6">The sequence shown here is derived from an EMBL/GenBank/DDBJ whole genome shotgun (WGS) entry which is preliminary data.</text>
</comment>
<dbReference type="Proteomes" id="UP001595783">
    <property type="component" value="Unassembled WGS sequence"/>
</dbReference>
<feature type="active site" description="Thioimide intermediate" evidence="5">
    <location>
        <position position="48"/>
    </location>
</feature>
<comment type="pathway">
    <text evidence="5">tRNA modification; tRNA-queuosine biosynthesis.</text>
</comment>
<dbReference type="EMBL" id="JBHRZO010000011">
    <property type="protein sequence ID" value="MFC3847472.1"/>
    <property type="molecule type" value="Genomic_DNA"/>
</dbReference>
<evidence type="ECO:0000313" key="6">
    <source>
        <dbReference type="EMBL" id="MFC3847472.1"/>
    </source>
</evidence>
<keyword evidence="1 5" id="KW-0963">Cytoplasm</keyword>
<comment type="catalytic activity">
    <reaction evidence="5">
        <text>7-aminomethyl-7-carbaguanine + 2 NADP(+) = 7-cyano-7-carbaguanine + 2 NADPH + 3 H(+)</text>
        <dbReference type="Rhea" id="RHEA:13409"/>
        <dbReference type="ChEBI" id="CHEBI:15378"/>
        <dbReference type="ChEBI" id="CHEBI:45075"/>
        <dbReference type="ChEBI" id="CHEBI:57783"/>
        <dbReference type="ChEBI" id="CHEBI:58349"/>
        <dbReference type="ChEBI" id="CHEBI:58703"/>
        <dbReference type="EC" id="1.7.1.13"/>
    </reaction>
</comment>
<evidence type="ECO:0000256" key="5">
    <source>
        <dbReference type="HAMAP-Rule" id="MF_00818"/>
    </source>
</evidence>
<protein>
    <recommendedName>
        <fullName evidence="5">NADPH-dependent 7-cyano-7-deazaguanine reductase</fullName>
        <ecNumber evidence="5">1.7.1.13</ecNumber>
    </recommendedName>
    <alternativeName>
        <fullName evidence="5">7-cyano-7-carbaguanine reductase</fullName>
    </alternativeName>
    <alternativeName>
        <fullName evidence="5">NADPH-dependent nitrile oxidoreductase</fullName>
    </alternativeName>
    <alternativeName>
        <fullName evidence="5">PreQ(0) reductase</fullName>
    </alternativeName>
</protein>
<accession>A0ABV7ZJ63</accession>
<dbReference type="NCBIfam" id="TIGR03139">
    <property type="entry name" value="QueF-II"/>
    <property type="match status" value="1"/>
</dbReference>
<feature type="binding site" evidence="5">
    <location>
        <begin position="70"/>
        <end position="72"/>
    </location>
    <ligand>
        <name>substrate</name>
    </ligand>
</feature>
<dbReference type="PIRSF" id="PIRSF027377">
    <property type="entry name" value="Nitrile_oxidored_QueF"/>
    <property type="match status" value="1"/>
</dbReference>
<comment type="function">
    <text evidence="5">Catalyzes the NADPH-dependent reduction of 7-cyano-7-deazaguanine (preQ0) to 7-aminomethyl-7-deazaguanine (preQ1).</text>
</comment>
<keyword evidence="4 5" id="KW-0560">Oxidoreductase</keyword>
<dbReference type="PANTHER" id="PTHR34354:SF1">
    <property type="entry name" value="NADPH-DEPENDENT 7-CYANO-7-DEAZAGUANINE REDUCTASE"/>
    <property type="match status" value="1"/>
</dbReference>
<dbReference type="HAMAP" id="MF_00818">
    <property type="entry name" value="QueF_type1"/>
    <property type="match status" value="1"/>
</dbReference>
<dbReference type="EC" id="1.7.1.13" evidence="5"/>
<comment type="caution">
    <text evidence="5">Lacks conserved residue(s) required for the propagation of feature annotation.</text>
</comment>
<organism evidence="6 7">
    <name type="scientific">Helicobacter baculiformis</name>
    <dbReference type="NCBI Taxonomy" id="427351"/>
    <lineage>
        <taxon>Bacteria</taxon>
        <taxon>Pseudomonadati</taxon>
        <taxon>Campylobacterota</taxon>
        <taxon>Epsilonproteobacteria</taxon>
        <taxon>Campylobacterales</taxon>
        <taxon>Helicobacteraceae</taxon>
        <taxon>Helicobacter</taxon>
    </lineage>
</organism>
<evidence type="ECO:0000256" key="2">
    <source>
        <dbReference type="ARBA" id="ARBA00022785"/>
    </source>
</evidence>
<proteinExistence type="inferred from homology"/>
<dbReference type="InterPro" id="IPR016856">
    <property type="entry name" value="QueF_type1"/>
</dbReference>
<dbReference type="InterPro" id="IPR050084">
    <property type="entry name" value="NADPH_dep_7-cyano-7-deazaG_red"/>
</dbReference>
<comment type="subcellular location">
    <subcellularLocation>
        <location evidence="5">Cytoplasm</location>
    </subcellularLocation>
</comment>
<evidence type="ECO:0000256" key="1">
    <source>
        <dbReference type="ARBA" id="ARBA00022490"/>
    </source>
</evidence>
<keyword evidence="2 5" id="KW-0671">Queuosine biosynthesis</keyword>
<dbReference type="InterPro" id="IPR043133">
    <property type="entry name" value="GTP-CH-I_C/QueF"/>
</dbReference>
<reference evidence="7" key="1">
    <citation type="journal article" date="2019" name="Int. J. Syst. Evol. Microbiol.">
        <title>The Global Catalogue of Microorganisms (GCM) 10K type strain sequencing project: providing services to taxonomists for standard genome sequencing and annotation.</title>
        <authorList>
            <consortium name="The Broad Institute Genomics Platform"/>
            <consortium name="The Broad Institute Genome Sequencing Center for Infectious Disease"/>
            <person name="Wu L."/>
            <person name="Ma J."/>
        </authorList>
    </citation>
    <scope>NUCLEOTIDE SEQUENCE [LARGE SCALE GENOMIC DNA]</scope>
    <source>
        <strain evidence="7">CCUG 53816</strain>
    </source>
</reference>
<evidence type="ECO:0000256" key="3">
    <source>
        <dbReference type="ARBA" id="ARBA00022857"/>
    </source>
</evidence>
<dbReference type="RefSeq" id="WP_199767665.1">
    <property type="nucleotide sequence ID" value="NZ_FZMF01000046.1"/>
</dbReference>
<feature type="active site" description="Proton donor" evidence="5">
    <location>
        <position position="55"/>
    </location>
</feature>
<dbReference type="SUPFAM" id="SSF55620">
    <property type="entry name" value="Tetrahydrobiopterin biosynthesis enzymes-like"/>
    <property type="match status" value="1"/>
</dbReference>
<keyword evidence="7" id="KW-1185">Reference proteome</keyword>
<dbReference type="PANTHER" id="PTHR34354">
    <property type="entry name" value="NADPH-DEPENDENT 7-CYANO-7-DEAZAGUANINE REDUCTASE"/>
    <property type="match status" value="1"/>
</dbReference>
<evidence type="ECO:0000256" key="4">
    <source>
        <dbReference type="ARBA" id="ARBA00023002"/>
    </source>
</evidence>
<evidence type="ECO:0000313" key="7">
    <source>
        <dbReference type="Proteomes" id="UP001595783"/>
    </source>
</evidence>
<gene>
    <name evidence="5 6" type="primary">queF</name>
    <name evidence="6" type="ORF">ACFOPX_02830</name>
</gene>
<sequence length="146" mass="16499">MPSTLSHLGAKTHYAQHYSPHLLEAFENPHPGQDIFTCLESQEFTSLCPITAQPDFARVRIAYIAHLKMVESKSLKLYLFSFRNEGVFGEDCVGKILNDLVALLAPKYLEVQAHFSARGGITITPFANYATLDYQHFKQERLLKAL</sequence>
<dbReference type="GO" id="GO:0033739">
    <property type="term" value="F:preQ1 synthase activity"/>
    <property type="evidence" value="ECO:0007669"/>
    <property type="project" value="UniProtKB-EC"/>
</dbReference>
<name>A0ABV7ZJ63_9HELI</name>
<dbReference type="Pfam" id="PF14489">
    <property type="entry name" value="QueF"/>
    <property type="match status" value="1"/>
</dbReference>
<dbReference type="Gene3D" id="3.30.1130.10">
    <property type="match status" value="1"/>
</dbReference>
<comment type="similarity">
    <text evidence="5">Belongs to the GTP cyclohydrolase I family. QueF type 1 subfamily.</text>
</comment>
<keyword evidence="3 5" id="KW-0521">NADP</keyword>
<dbReference type="InterPro" id="IPR029500">
    <property type="entry name" value="QueF"/>
</dbReference>